<proteinExistence type="predicted"/>
<sequence length="85" mass="9691">MLNSKEKAMDMKYDVAARMDKLPIIKEMDDGMKQVNGAKKYGLSQSKSANFLKKRKQIEEAVHSNEINPQRKRQIVVANGNIDLL</sequence>
<keyword evidence="2" id="KW-1185">Reference proteome</keyword>
<dbReference type="AlphaFoldDB" id="A0A4Y2MHZ2"/>
<dbReference type="OrthoDB" id="125347at2759"/>
<dbReference type="EMBL" id="BGPR01007351">
    <property type="protein sequence ID" value="GBN26189.1"/>
    <property type="molecule type" value="Genomic_DNA"/>
</dbReference>
<name>A0A4Y2MHZ2_ARAVE</name>
<dbReference type="Proteomes" id="UP000499080">
    <property type="component" value="Unassembled WGS sequence"/>
</dbReference>
<evidence type="ECO:0000313" key="1">
    <source>
        <dbReference type="EMBL" id="GBN26189.1"/>
    </source>
</evidence>
<accession>A0A4Y2MHZ2</accession>
<evidence type="ECO:0000313" key="2">
    <source>
        <dbReference type="Proteomes" id="UP000499080"/>
    </source>
</evidence>
<organism evidence="1 2">
    <name type="scientific">Araneus ventricosus</name>
    <name type="common">Orbweaver spider</name>
    <name type="synonym">Epeira ventricosa</name>
    <dbReference type="NCBI Taxonomy" id="182803"/>
    <lineage>
        <taxon>Eukaryota</taxon>
        <taxon>Metazoa</taxon>
        <taxon>Ecdysozoa</taxon>
        <taxon>Arthropoda</taxon>
        <taxon>Chelicerata</taxon>
        <taxon>Arachnida</taxon>
        <taxon>Araneae</taxon>
        <taxon>Araneomorphae</taxon>
        <taxon>Entelegynae</taxon>
        <taxon>Araneoidea</taxon>
        <taxon>Araneidae</taxon>
        <taxon>Araneus</taxon>
    </lineage>
</organism>
<gene>
    <name evidence="1" type="ORF">AVEN_110224_1</name>
</gene>
<protein>
    <recommendedName>
        <fullName evidence="3">HTH psq-type domain-containing protein</fullName>
    </recommendedName>
</protein>
<evidence type="ECO:0008006" key="3">
    <source>
        <dbReference type="Google" id="ProtNLM"/>
    </source>
</evidence>
<comment type="caution">
    <text evidence="1">The sequence shown here is derived from an EMBL/GenBank/DDBJ whole genome shotgun (WGS) entry which is preliminary data.</text>
</comment>
<dbReference type="Gene3D" id="1.10.10.60">
    <property type="entry name" value="Homeodomain-like"/>
    <property type="match status" value="1"/>
</dbReference>
<reference evidence="1 2" key="1">
    <citation type="journal article" date="2019" name="Sci. Rep.">
        <title>Orb-weaving spider Araneus ventricosus genome elucidates the spidroin gene catalogue.</title>
        <authorList>
            <person name="Kono N."/>
            <person name="Nakamura H."/>
            <person name="Ohtoshi R."/>
            <person name="Moran D.A.P."/>
            <person name="Shinohara A."/>
            <person name="Yoshida Y."/>
            <person name="Fujiwara M."/>
            <person name="Mori M."/>
            <person name="Tomita M."/>
            <person name="Arakawa K."/>
        </authorList>
    </citation>
    <scope>NUCLEOTIDE SEQUENCE [LARGE SCALE GENOMIC DNA]</scope>
</reference>